<dbReference type="EC" id="5.6.2.3" evidence="11"/>
<dbReference type="EMBL" id="JANEYT010000020">
    <property type="protein sequence ID" value="MCQ1058500.1"/>
    <property type="molecule type" value="Genomic_DNA"/>
</dbReference>
<evidence type="ECO:0000259" key="13">
    <source>
        <dbReference type="Pfam" id="PF21185"/>
    </source>
</evidence>
<dbReference type="SUPFAM" id="SSF52540">
    <property type="entry name" value="P-loop containing nucleoside triphosphate hydrolases"/>
    <property type="match status" value="2"/>
</dbReference>
<evidence type="ECO:0000313" key="14">
    <source>
        <dbReference type="EMBL" id="MCQ1058500.1"/>
    </source>
</evidence>
<keyword evidence="1 11" id="KW-0540">Nuclease</keyword>
<keyword evidence="10 11" id="KW-0413">Isomerase</keyword>
<dbReference type="RefSeq" id="WP_255042495.1">
    <property type="nucleotide sequence ID" value="NZ_JANEYT010000020.1"/>
</dbReference>
<keyword evidence="3 11" id="KW-0227">DNA damage</keyword>
<dbReference type="Pfam" id="PF13245">
    <property type="entry name" value="AAA_19"/>
    <property type="match status" value="1"/>
</dbReference>
<keyword evidence="6 11" id="KW-0269">Exonuclease</keyword>
<evidence type="ECO:0000256" key="3">
    <source>
        <dbReference type="ARBA" id="ARBA00022763"/>
    </source>
</evidence>
<name>A0ABT1N183_9GAMM</name>
<comment type="catalytic activity">
    <reaction evidence="11">
        <text>ATP + H2O = ADP + phosphate + H(+)</text>
        <dbReference type="Rhea" id="RHEA:13065"/>
        <dbReference type="ChEBI" id="CHEBI:15377"/>
        <dbReference type="ChEBI" id="CHEBI:15378"/>
        <dbReference type="ChEBI" id="CHEBI:30616"/>
        <dbReference type="ChEBI" id="CHEBI:43474"/>
        <dbReference type="ChEBI" id="CHEBI:456216"/>
        <dbReference type="EC" id="5.6.2.3"/>
    </reaction>
</comment>
<dbReference type="InterPro" id="IPR006344">
    <property type="entry name" value="RecD"/>
</dbReference>
<keyword evidence="4 11" id="KW-0378">Hydrolase</keyword>
<dbReference type="Pfam" id="PF21185">
    <property type="entry name" value="RecD_N"/>
    <property type="match status" value="1"/>
</dbReference>
<feature type="binding site" evidence="11">
    <location>
        <begin position="269"/>
        <end position="276"/>
    </location>
    <ligand>
        <name>ATP</name>
        <dbReference type="ChEBI" id="CHEBI:30616"/>
    </ligand>
</feature>
<sequence>MENHPMLNHLETLANLETLVRQGSLRPLDHQFAKFVALSSSQPVVGSQAEAAVTIDPQVSRLVTLVAALASYELGQGHVCLLLSQIDTARLFGLPSKLSLPLLDDLPEPHLWQALLAQSGAVSDGSRATPLVMDGERVYLNRYWQFEQLVASQLRLRAQGGGNDLQPELMASKLDELFARDYRYLFAALQQLEQQGGTAQDRQREVCDKLDVVTSSALDWTAIDAALVVADSVEALSVLDTLVPAESCLNWQKVAAAVALTRQFAVISGGPGTGKTTTVAKLLAALVTQALQRNVRDEQGALLLPDIKLVAPTGKAAARLTESIGSAVDSLAVDDVVKSNIPTQSSTIHRLLGAIPNRVAFRHNHENPLHLDVLVVDEASMVDLPMMARLLDALPAHAKLILLGDRDQLASVEAGAVLGDICGFAEQGYTTEQSQLLGQLTGFRFQQAQAAPSAVADSLCMLQKSYRFHAQSGIGQLAKAINSGKPYLVELVWQKGFRDIQFYPLGSESYQTMITNVVTFYSDYLDAIAEGKVPGDVLKAFAQVRLLCAVREGDFGVTGLNQRIERALTRKGKIAPGDETWYVGRPVMISQNDHGLGLYNGDIGIAMYDSEVDPQTGNRKLRVYFEMPDGTIRGVLPSRLPEHDTVYAMTIHKSQGSEFADTLMVLPPDFSPILTRELVYTGVTRAKSKLYMFATHEVLKRSVTMRTERASGLASLLS</sequence>
<keyword evidence="5 11" id="KW-0347">Helicase</keyword>
<evidence type="ECO:0000256" key="9">
    <source>
        <dbReference type="ARBA" id="ARBA00023204"/>
    </source>
</evidence>
<reference evidence="14 15" key="1">
    <citation type="submission" date="2022-07" db="EMBL/GenBank/DDBJ databases">
        <title>Photobacterium pectinilyticum sp. nov., a marine bacterium isolated from surface seawater of Qingdao offshore.</title>
        <authorList>
            <person name="Wang X."/>
        </authorList>
    </citation>
    <scope>NUCLEOTIDE SEQUENCE [LARGE SCALE GENOMIC DNA]</scope>
    <source>
        <strain evidence="14 15">ZSDE20</strain>
    </source>
</reference>
<evidence type="ECO:0000256" key="2">
    <source>
        <dbReference type="ARBA" id="ARBA00022741"/>
    </source>
</evidence>
<keyword evidence="15" id="KW-1185">Reference proteome</keyword>
<dbReference type="Gene3D" id="3.40.50.300">
    <property type="entry name" value="P-loop containing nucleotide triphosphate hydrolases"/>
    <property type="match status" value="3"/>
</dbReference>
<dbReference type="NCBIfam" id="TIGR01447">
    <property type="entry name" value="recD"/>
    <property type="match status" value="1"/>
</dbReference>
<dbReference type="Pfam" id="PF13538">
    <property type="entry name" value="UvrD_C_2"/>
    <property type="match status" value="1"/>
</dbReference>
<keyword evidence="8 11" id="KW-0238">DNA-binding</keyword>
<feature type="domain" description="UvrD-like helicase C-terminal" evidence="12">
    <location>
        <begin position="646"/>
        <end position="692"/>
    </location>
</feature>
<dbReference type="InterPro" id="IPR050534">
    <property type="entry name" value="Coronavir_polyprotein_1ab"/>
</dbReference>
<keyword evidence="7 11" id="KW-0067">ATP-binding</keyword>
<comment type="subunit">
    <text evidence="11">Heterotrimer of RecB, RecC and RecD. All subunits contribute to DNA-binding.</text>
</comment>
<evidence type="ECO:0000256" key="1">
    <source>
        <dbReference type="ARBA" id="ARBA00022722"/>
    </source>
</evidence>
<evidence type="ECO:0000313" key="15">
    <source>
        <dbReference type="Proteomes" id="UP001524460"/>
    </source>
</evidence>
<keyword evidence="2 11" id="KW-0547">Nucleotide-binding</keyword>
<keyword evidence="9 11" id="KW-0234">DNA repair</keyword>
<dbReference type="CDD" id="cd17933">
    <property type="entry name" value="DEXSc_RecD-like"/>
    <property type="match status" value="1"/>
</dbReference>
<dbReference type="Proteomes" id="UP001524460">
    <property type="component" value="Unassembled WGS sequence"/>
</dbReference>
<comment type="caution">
    <text evidence="14">The sequence shown here is derived from an EMBL/GenBank/DDBJ whole genome shotgun (WGS) entry which is preliminary data.</text>
</comment>
<comment type="similarity">
    <text evidence="11">Belongs to the RecD family.</text>
</comment>
<organism evidence="14 15">
    <name type="scientific">Photobacterium pectinilyticum</name>
    <dbReference type="NCBI Taxonomy" id="2906793"/>
    <lineage>
        <taxon>Bacteria</taxon>
        <taxon>Pseudomonadati</taxon>
        <taxon>Pseudomonadota</taxon>
        <taxon>Gammaproteobacteria</taxon>
        <taxon>Vibrionales</taxon>
        <taxon>Vibrionaceae</taxon>
        <taxon>Photobacterium</taxon>
    </lineage>
</organism>
<proteinExistence type="inferred from homology"/>
<dbReference type="InterPro" id="IPR027417">
    <property type="entry name" value="P-loop_NTPase"/>
</dbReference>
<dbReference type="InterPro" id="IPR049550">
    <property type="entry name" value="RecD_N"/>
</dbReference>
<dbReference type="PANTHER" id="PTHR43788:SF6">
    <property type="entry name" value="DNA HELICASE B"/>
    <property type="match status" value="1"/>
</dbReference>
<evidence type="ECO:0000256" key="10">
    <source>
        <dbReference type="ARBA" id="ARBA00023235"/>
    </source>
</evidence>
<evidence type="ECO:0000256" key="11">
    <source>
        <dbReference type="HAMAP-Rule" id="MF_01487"/>
    </source>
</evidence>
<evidence type="ECO:0000256" key="7">
    <source>
        <dbReference type="ARBA" id="ARBA00022840"/>
    </source>
</evidence>
<dbReference type="Gene3D" id="1.10.10.1020">
    <property type="entry name" value="RecBCD complex, subunit RecD, N-terminal domain"/>
    <property type="match status" value="1"/>
</dbReference>
<gene>
    <name evidence="11 14" type="primary">recD</name>
    <name evidence="14" type="ORF">NHN17_10555</name>
</gene>
<dbReference type="InterPro" id="IPR041851">
    <property type="entry name" value="RecD_N_sf"/>
</dbReference>
<evidence type="ECO:0000256" key="8">
    <source>
        <dbReference type="ARBA" id="ARBA00023125"/>
    </source>
</evidence>
<evidence type="ECO:0000259" key="12">
    <source>
        <dbReference type="Pfam" id="PF13538"/>
    </source>
</evidence>
<dbReference type="NCBIfam" id="NF008127">
    <property type="entry name" value="PRK10875.1"/>
    <property type="match status" value="1"/>
</dbReference>
<dbReference type="InterPro" id="IPR027785">
    <property type="entry name" value="UvrD-like_helicase_C"/>
</dbReference>
<dbReference type="HAMAP" id="MF_01487">
    <property type="entry name" value="RecD"/>
    <property type="match status" value="1"/>
</dbReference>
<dbReference type="PANTHER" id="PTHR43788">
    <property type="entry name" value="DNA2/NAM7 HELICASE FAMILY MEMBER"/>
    <property type="match status" value="1"/>
</dbReference>
<feature type="domain" description="RecBCD enzyme subunit RecD N-terminal" evidence="13">
    <location>
        <begin position="22"/>
        <end position="139"/>
    </location>
</feature>
<evidence type="ECO:0000256" key="6">
    <source>
        <dbReference type="ARBA" id="ARBA00022839"/>
    </source>
</evidence>
<comment type="miscellaneous">
    <text evidence="11">In the RecBCD complex, RecB has a slow 3'-5' helicase, an exonuclease activity and loads RecA onto ssDNA, RecD has a fast 5'-3' helicase activity, while RecC stimulates the ATPase and processivity of the RecB helicase and contributes to recognition of the Chi site.</text>
</comment>
<evidence type="ECO:0000256" key="5">
    <source>
        <dbReference type="ARBA" id="ARBA00022806"/>
    </source>
</evidence>
<protein>
    <recommendedName>
        <fullName evidence="11">RecBCD enzyme subunit RecD</fullName>
        <ecNumber evidence="11">5.6.2.3</ecNumber>
    </recommendedName>
    <alternativeName>
        <fullName evidence="11">DNA 5'-3' helicase subunit RecD</fullName>
    </alternativeName>
    <alternativeName>
        <fullName evidence="11">Exonuclease V subunit RecD</fullName>
        <shortName evidence="11">ExoV subunit RecD</shortName>
    </alternativeName>
    <alternativeName>
        <fullName evidence="11">Helicase/nuclease RecBCD subunit RecD</fullName>
    </alternativeName>
</protein>
<comment type="function">
    <text evidence="11">A helicase/nuclease that prepares dsDNA breaks (DSB) for recombinational DNA repair. Binds to DSBs and unwinds DNA via a highly rapid and processive ATP-dependent bidirectional helicase activity. Unwinds dsDNA until it encounters a Chi (crossover hotspot instigator) sequence from the 3' direction. Cuts ssDNA a few nucleotides 3' to the Chi site. The properties and activities of the enzyme are changed at Chi. The Chi-altered holoenzyme produces a long 3'-ssDNA overhang and facilitates RecA-binding to the ssDNA for homologous DNA recombination and repair. Holoenzyme degrades any linearized DNA that is unable to undergo homologous recombination. In the holoenzyme this subunit has ssDNA-dependent ATPase and 5'-3' helicase activity. When added to pre-assembled RecBC greatly stimulates nuclease activity and augments holoenzyme processivity. Negatively regulates the RecA-loading ability of RecBCD.</text>
</comment>
<dbReference type="CDD" id="cd18809">
    <property type="entry name" value="SF1_C_RecD"/>
    <property type="match status" value="1"/>
</dbReference>
<accession>A0ABT1N183</accession>
<evidence type="ECO:0000256" key="4">
    <source>
        <dbReference type="ARBA" id="ARBA00022801"/>
    </source>
</evidence>